<keyword evidence="1" id="KW-0808">Transferase</keyword>
<dbReference type="Proteomes" id="UP000298050">
    <property type="component" value="Unassembled WGS sequence"/>
</dbReference>
<gene>
    <name evidence="1" type="ORF">E4634_00675</name>
</gene>
<dbReference type="OrthoDB" id="5724004at2"/>
<dbReference type="EMBL" id="SRLE01000001">
    <property type="protein sequence ID" value="TGD76097.1"/>
    <property type="molecule type" value="Genomic_DNA"/>
</dbReference>
<keyword evidence="2" id="KW-1185">Reference proteome</keyword>
<dbReference type="Gene3D" id="3.40.50.300">
    <property type="entry name" value="P-loop containing nucleotide triphosphate hydrolases"/>
    <property type="match status" value="1"/>
</dbReference>
<evidence type="ECO:0000313" key="2">
    <source>
        <dbReference type="Proteomes" id="UP000298050"/>
    </source>
</evidence>
<dbReference type="AlphaFoldDB" id="A0A4Z0M9N6"/>
<proteinExistence type="predicted"/>
<accession>A0A4Z0M9N6</accession>
<dbReference type="SUPFAM" id="SSF52540">
    <property type="entry name" value="P-loop containing nucleoside triphosphate hydrolases"/>
    <property type="match status" value="1"/>
</dbReference>
<evidence type="ECO:0000313" key="1">
    <source>
        <dbReference type="EMBL" id="TGD76097.1"/>
    </source>
</evidence>
<name>A0A4Z0M9N6_9GAMM</name>
<comment type="caution">
    <text evidence="1">The sequence shown here is derived from an EMBL/GenBank/DDBJ whole genome shotgun (WGS) entry which is preliminary data.</text>
</comment>
<organism evidence="1 2">
    <name type="scientific">Mangrovimicrobium sediminis</name>
    <dbReference type="NCBI Taxonomy" id="2562682"/>
    <lineage>
        <taxon>Bacteria</taxon>
        <taxon>Pseudomonadati</taxon>
        <taxon>Pseudomonadota</taxon>
        <taxon>Gammaproteobacteria</taxon>
        <taxon>Cellvibrionales</taxon>
        <taxon>Halieaceae</taxon>
        <taxon>Mangrovimicrobium</taxon>
    </lineage>
</organism>
<dbReference type="GO" id="GO:0016740">
    <property type="term" value="F:transferase activity"/>
    <property type="evidence" value="ECO:0007669"/>
    <property type="project" value="UniProtKB-KW"/>
</dbReference>
<dbReference type="Pfam" id="PF13469">
    <property type="entry name" value="Sulfotransfer_3"/>
    <property type="match status" value="1"/>
</dbReference>
<protein>
    <submittedName>
        <fullName evidence="1">Sulfotransferase</fullName>
    </submittedName>
</protein>
<sequence>MGEEPMNAAVRPPFFILCPLRSFSSLVCGMLGQHPDFLGLPELNLFLDDYVSDLHRKLRRRGRAHATNGVLRALAELQFGGQSEANVDEAQHWLNEADRSCQDVCDHIIALASPKAIIDKSPATVMKPEHLDRMYEMYPDAFFLHLTRHPRPTCKSMIDLVSRNSEWGGKFDSERMDPENVWLQAHTNIVEFCSSLPLGQSMRIQGEQLLSNLEIYLPQIFEWLEARTDAEALEEVMHPERSPFACEGPQNAKYGNDPNFLANPALRRGQVKTSTLEGPLDWNPEAEFRPETLKLAREFGYQ</sequence>
<reference evidence="1 2" key="1">
    <citation type="submission" date="2019-04" db="EMBL/GenBank/DDBJ databases">
        <title>Taxonomy of novel Haliea sp. from mangrove soil of West Coast of India.</title>
        <authorList>
            <person name="Verma A."/>
            <person name="Kumar P."/>
            <person name="Krishnamurthi S."/>
        </authorList>
    </citation>
    <scope>NUCLEOTIDE SEQUENCE [LARGE SCALE GENOMIC DNA]</scope>
    <source>
        <strain evidence="1 2">SAOS-164</strain>
    </source>
</reference>
<dbReference type="InterPro" id="IPR027417">
    <property type="entry name" value="P-loop_NTPase"/>
</dbReference>